<dbReference type="AlphaFoldDB" id="A0A5M6IH53"/>
<dbReference type="Proteomes" id="UP000324065">
    <property type="component" value="Unassembled WGS sequence"/>
</dbReference>
<dbReference type="InterPro" id="IPR023335">
    <property type="entry name" value="ATP12_ortho_dom_sf"/>
</dbReference>
<comment type="caution">
    <text evidence="5">The sequence shown here is derived from an EMBL/GenBank/DDBJ whole genome shotgun (WGS) entry which is preliminary data.</text>
</comment>
<dbReference type="Gene3D" id="3.30.2180.10">
    <property type="entry name" value="ATP12-like"/>
    <property type="match status" value="1"/>
</dbReference>
<dbReference type="PANTHER" id="PTHR21013:SF10">
    <property type="entry name" value="ATP SYNTHASE MITOCHONDRIAL F1 COMPLEX ASSEMBLY FACTOR 2"/>
    <property type="match status" value="1"/>
</dbReference>
<dbReference type="PANTHER" id="PTHR21013">
    <property type="entry name" value="ATP SYNTHASE MITOCHONDRIAL F1 COMPLEX ASSEMBLY FACTOR 2/ATP12 PROTEIN, MITOCHONDRIAL PRECURSOR"/>
    <property type="match status" value="1"/>
</dbReference>
<dbReference type="InterPro" id="IPR011419">
    <property type="entry name" value="ATP12_ATP_synth-F1-assembly"/>
</dbReference>
<protein>
    <submittedName>
        <fullName evidence="5">ATPase</fullName>
    </submittedName>
</protein>
<dbReference type="Gene3D" id="1.10.3580.10">
    <property type="entry name" value="ATP12 ATPase"/>
    <property type="match status" value="1"/>
</dbReference>
<keyword evidence="3" id="KW-0143">Chaperone</keyword>
<proteinExistence type="inferred from homology"/>
<evidence type="ECO:0000256" key="1">
    <source>
        <dbReference type="ARBA" id="ARBA00008231"/>
    </source>
</evidence>
<reference evidence="5 6" key="1">
    <citation type="submission" date="2019-09" db="EMBL/GenBank/DDBJ databases">
        <title>Genome sequence of Roseospira marina, one of the more divergent members of the non-sulfur purple photosynthetic bacterial family, the Rhodospirillaceae.</title>
        <authorList>
            <person name="Meyer T."/>
            <person name="Kyndt J."/>
        </authorList>
    </citation>
    <scope>NUCLEOTIDE SEQUENCE [LARGE SCALE GENOMIC DNA]</scope>
    <source>
        <strain evidence="5 6">DSM 15113</strain>
    </source>
</reference>
<feature type="region of interest" description="Disordered" evidence="4">
    <location>
        <begin position="1"/>
        <end position="23"/>
    </location>
</feature>
<dbReference type="GO" id="GO:0043461">
    <property type="term" value="P:proton-transporting ATP synthase complex assembly"/>
    <property type="evidence" value="ECO:0007669"/>
    <property type="project" value="InterPro"/>
</dbReference>
<keyword evidence="2" id="KW-0809">Transit peptide</keyword>
<dbReference type="EMBL" id="VWPJ01000001">
    <property type="protein sequence ID" value="KAA5607636.1"/>
    <property type="molecule type" value="Genomic_DNA"/>
</dbReference>
<keyword evidence="6" id="KW-1185">Reference proteome</keyword>
<evidence type="ECO:0000313" key="5">
    <source>
        <dbReference type="EMBL" id="KAA5607636.1"/>
    </source>
</evidence>
<dbReference type="OrthoDB" id="9797825at2"/>
<sequence>MPHTPPPSPPPAGVPSDPVTAARAHQAVRRTRRFYTDVTTHAVTEGGHGVCLDGRPVRTPSQGPLAVPTAALAEAIAAEWAAQGEEIDPAAMPLSQLANTALERTLPGRSALVAELIHYVDADLLCYRAAHPTDLVARQHHAWQPLVDWAAEALSARLAVTDGVMPLRQPTETAEALRAALDALDPWALTAAQCVAGATGSLVLALALTHGRVDGETCFTLSRLDETFQMEQWGEDREAMLLREAVRRDILASETLWRLTRA</sequence>
<comment type="similarity">
    <text evidence="1">Belongs to the ATP12 family.</text>
</comment>
<organism evidence="5 6">
    <name type="scientific">Roseospira marina</name>
    <dbReference type="NCBI Taxonomy" id="140057"/>
    <lineage>
        <taxon>Bacteria</taxon>
        <taxon>Pseudomonadati</taxon>
        <taxon>Pseudomonadota</taxon>
        <taxon>Alphaproteobacteria</taxon>
        <taxon>Rhodospirillales</taxon>
        <taxon>Rhodospirillaceae</taxon>
        <taxon>Roseospira</taxon>
    </lineage>
</organism>
<evidence type="ECO:0000256" key="4">
    <source>
        <dbReference type="SAM" id="MobiDB-lite"/>
    </source>
</evidence>
<dbReference type="SUPFAM" id="SSF160909">
    <property type="entry name" value="ATP12-like"/>
    <property type="match status" value="1"/>
</dbReference>
<evidence type="ECO:0000313" key="6">
    <source>
        <dbReference type="Proteomes" id="UP000324065"/>
    </source>
</evidence>
<dbReference type="InterPro" id="IPR042272">
    <property type="entry name" value="ATP12_ATP_synth-F1-assembly_N"/>
</dbReference>
<evidence type="ECO:0000256" key="2">
    <source>
        <dbReference type="ARBA" id="ARBA00022946"/>
    </source>
</evidence>
<feature type="compositionally biased region" description="Pro residues" evidence="4">
    <location>
        <begin position="1"/>
        <end position="13"/>
    </location>
</feature>
<name>A0A5M6IH53_9PROT</name>
<dbReference type="RefSeq" id="WP_150060769.1">
    <property type="nucleotide sequence ID" value="NZ_JACHII010000001.1"/>
</dbReference>
<evidence type="ECO:0000256" key="3">
    <source>
        <dbReference type="ARBA" id="ARBA00023186"/>
    </source>
</evidence>
<dbReference type="Pfam" id="PF07542">
    <property type="entry name" value="ATP12"/>
    <property type="match status" value="1"/>
</dbReference>
<gene>
    <name evidence="5" type="ORF">F1188_02445</name>
</gene>
<accession>A0A5M6IH53</accession>